<dbReference type="InterPro" id="IPR044862">
    <property type="entry name" value="Pro_4_hyd_alph_FE2OG_OXY"/>
</dbReference>
<proteinExistence type="predicted"/>
<evidence type="ECO:0000313" key="3">
    <source>
        <dbReference type="Proteomes" id="UP000314901"/>
    </source>
</evidence>
<dbReference type="RefSeq" id="WP_139868500.1">
    <property type="nucleotide sequence ID" value="NZ_CP040949.1"/>
</dbReference>
<feature type="domain" description="Fe2OG dioxygenase" evidence="1">
    <location>
        <begin position="87"/>
        <end position="193"/>
    </location>
</feature>
<sequence length="193" mass="22366">MKIIDDVIPLSIQNELERNILNPIFPWGHMFSSDLANEASDDYVILKRKEFQNSEIIDPGQFYHNILIDQQPGQFFTWFTPILEAIKFEDMRILRMKMNFNYPYFGNKDSTHGIPHVDLPNEKDYTTAIYYVTEGDGDTLLFNEKNGHQGPLTIKQRVSPKKGRIILFEGDTLHAACPPISNRPRIVVNINIR</sequence>
<dbReference type="Gene3D" id="2.60.120.620">
    <property type="entry name" value="q2cbj1_9rhob like domain"/>
    <property type="match status" value="1"/>
</dbReference>
<dbReference type="EMBL" id="CP040953">
    <property type="protein sequence ID" value="QDC41572.1"/>
    <property type="molecule type" value="Genomic_DNA"/>
</dbReference>
<dbReference type="Pfam" id="PF13640">
    <property type="entry name" value="2OG-FeII_Oxy_3"/>
    <property type="match status" value="1"/>
</dbReference>
<gene>
    <name evidence="2" type="ORF">FIT94_05915</name>
</gene>
<dbReference type="PROSITE" id="PS51471">
    <property type="entry name" value="FE2OG_OXY"/>
    <property type="match status" value="1"/>
</dbReference>
<dbReference type="KEGG" id="muv:FIT94_05915"/>
<dbReference type="AlphaFoldDB" id="A0AAX1F0R5"/>
<reference evidence="2 3" key="1">
    <citation type="journal article" date="2019" name="ISME J.">
        <title>Evolution in action: habitat transition from sediment to the pelagial leads to genome streamlining in Methylophilaceae.</title>
        <authorList>
            <person name="Salcher M."/>
            <person name="Schaefle D."/>
            <person name="Kaspar M."/>
            <person name="Neuenschwander S.M."/>
            <person name="Ghai R."/>
        </authorList>
    </citation>
    <scope>NUCLEOTIDE SEQUENCE [LARGE SCALE GENOMIC DNA]</scope>
    <source>
        <strain evidence="2 3">MMS-RVI-51</strain>
    </source>
</reference>
<evidence type="ECO:0000259" key="1">
    <source>
        <dbReference type="PROSITE" id="PS51471"/>
    </source>
</evidence>
<organism evidence="2 3">
    <name type="scientific">Candidatus Methylopumilus universalis</name>
    <dbReference type="NCBI Taxonomy" id="2588536"/>
    <lineage>
        <taxon>Bacteria</taxon>
        <taxon>Pseudomonadati</taxon>
        <taxon>Pseudomonadota</taxon>
        <taxon>Betaproteobacteria</taxon>
        <taxon>Nitrosomonadales</taxon>
        <taxon>Methylophilaceae</taxon>
        <taxon>Candidatus Methylopumilus</taxon>
    </lineage>
</organism>
<dbReference type="Proteomes" id="UP000314901">
    <property type="component" value="Chromosome"/>
</dbReference>
<evidence type="ECO:0000313" key="2">
    <source>
        <dbReference type="EMBL" id="QDC41572.1"/>
    </source>
</evidence>
<name>A0AAX1F0R5_9PROT</name>
<accession>A0AAX1F0R5</accession>
<dbReference type="GeneID" id="66285425"/>
<protein>
    <recommendedName>
        <fullName evidence="1">Fe2OG dioxygenase domain-containing protein</fullName>
    </recommendedName>
</protein>
<dbReference type="InterPro" id="IPR005123">
    <property type="entry name" value="Oxoglu/Fe-dep_dioxygenase_dom"/>
</dbReference>
<dbReference type="SUPFAM" id="SSF51197">
    <property type="entry name" value="Clavaminate synthase-like"/>
    <property type="match status" value="1"/>
</dbReference>